<organism evidence="2 3">
    <name type="scientific">Echria macrotheca</name>
    <dbReference type="NCBI Taxonomy" id="438768"/>
    <lineage>
        <taxon>Eukaryota</taxon>
        <taxon>Fungi</taxon>
        <taxon>Dikarya</taxon>
        <taxon>Ascomycota</taxon>
        <taxon>Pezizomycotina</taxon>
        <taxon>Sordariomycetes</taxon>
        <taxon>Sordariomycetidae</taxon>
        <taxon>Sordariales</taxon>
        <taxon>Schizotheciaceae</taxon>
        <taxon>Echria</taxon>
    </lineage>
</organism>
<proteinExistence type="predicted"/>
<evidence type="ECO:0000313" key="3">
    <source>
        <dbReference type="Proteomes" id="UP001239445"/>
    </source>
</evidence>
<gene>
    <name evidence="2" type="ORF">QBC47DRAFT_193354</name>
</gene>
<evidence type="ECO:0000313" key="2">
    <source>
        <dbReference type="EMBL" id="KAK1755687.1"/>
    </source>
</evidence>
<feature type="region of interest" description="Disordered" evidence="1">
    <location>
        <begin position="268"/>
        <end position="335"/>
    </location>
</feature>
<comment type="caution">
    <text evidence="2">The sequence shown here is derived from an EMBL/GenBank/DDBJ whole genome shotgun (WGS) entry which is preliminary data.</text>
</comment>
<keyword evidence="3" id="KW-1185">Reference proteome</keyword>
<dbReference type="AlphaFoldDB" id="A0AAJ0BCU9"/>
<protein>
    <submittedName>
        <fullName evidence="2">Uncharacterized protein</fullName>
    </submittedName>
</protein>
<reference evidence="2" key="1">
    <citation type="submission" date="2023-06" db="EMBL/GenBank/DDBJ databases">
        <title>Genome-scale phylogeny and comparative genomics of the fungal order Sordariales.</title>
        <authorList>
            <consortium name="Lawrence Berkeley National Laboratory"/>
            <person name="Hensen N."/>
            <person name="Bonometti L."/>
            <person name="Westerberg I."/>
            <person name="Brannstrom I.O."/>
            <person name="Guillou S."/>
            <person name="Cros-Aarteil S."/>
            <person name="Calhoun S."/>
            <person name="Haridas S."/>
            <person name="Kuo A."/>
            <person name="Mondo S."/>
            <person name="Pangilinan J."/>
            <person name="Riley R."/>
            <person name="Labutti K."/>
            <person name="Andreopoulos B."/>
            <person name="Lipzen A."/>
            <person name="Chen C."/>
            <person name="Yanf M."/>
            <person name="Daum C."/>
            <person name="Ng V."/>
            <person name="Clum A."/>
            <person name="Steindorff A."/>
            <person name="Ohm R."/>
            <person name="Martin F."/>
            <person name="Silar P."/>
            <person name="Natvig D."/>
            <person name="Lalanne C."/>
            <person name="Gautier V."/>
            <person name="Ament-Velasquez S.L."/>
            <person name="Kruys A."/>
            <person name="Hutchinson M.I."/>
            <person name="Powell A.J."/>
            <person name="Barry K."/>
            <person name="Miller A.N."/>
            <person name="Grigoriev I.V."/>
            <person name="Debuchy R."/>
            <person name="Gladieux P."/>
            <person name="Thoren M.H."/>
            <person name="Johannesson H."/>
        </authorList>
    </citation>
    <scope>NUCLEOTIDE SEQUENCE</scope>
    <source>
        <strain evidence="2">PSN4</strain>
    </source>
</reference>
<accession>A0AAJ0BCU9</accession>
<feature type="compositionally biased region" description="Polar residues" evidence="1">
    <location>
        <begin position="308"/>
        <end position="317"/>
    </location>
</feature>
<evidence type="ECO:0000256" key="1">
    <source>
        <dbReference type="SAM" id="MobiDB-lite"/>
    </source>
</evidence>
<dbReference type="EMBL" id="MU839833">
    <property type="protein sequence ID" value="KAK1755687.1"/>
    <property type="molecule type" value="Genomic_DNA"/>
</dbReference>
<dbReference type="Proteomes" id="UP001239445">
    <property type="component" value="Unassembled WGS sequence"/>
</dbReference>
<sequence length="385" mass="40715">MSNSKVKSLQDNSDADVVVPPAEVSFRSDEAPAAQGVLFSQLKANEVDGGTICIQGLSVFGHNHPKASPNGTVQVRPSSIPAGSVHTISAEYAAKVLDVSLDDILDSASHGKVFCSVAWTFPNHQYPRFTTRHLVVPGDAADISFSGGLGWALKQLSFIQSRGKSASPAKAVQPRRPPGTTVHVKRPARALSLHTFGTGSPGPLQSANGPPALARTWSEPLRGIPLPPVRSLTSSPATIGSGIHAPTPLPIGTQVLALLGSTGLLRDASTPFESGGQAGGHTRTSPPCGHLEKGVTETTTSPEPPLTCATSRQSTPFWDSDDETQQDAATAKDPRIQDEIALLRRKRRAAEVLYEHTGDTSGRTALLRHAAQHSEVWYPSGRPRF</sequence>
<name>A0AAJ0BCU9_9PEZI</name>